<keyword evidence="1" id="KW-0175">Coiled coil</keyword>
<evidence type="ECO:0000313" key="4">
    <source>
        <dbReference type="Proteomes" id="UP001151760"/>
    </source>
</evidence>
<feature type="region of interest" description="Disordered" evidence="2">
    <location>
        <begin position="18"/>
        <end position="40"/>
    </location>
</feature>
<feature type="coiled-coil region" evidence="1">
    <location>
        <begin position="221"/>
        <end position="248"/>
    </location>
</feature>
<organism evidence="3 4">
    <name type="scientific">Tanacetum coccineum</name>
    <dbReference type="NCBI Taxonomy" id="301880"/>
    <lineage>
        <taxon>Eukaryota</taxon>
        <taxon>Viridiplantae</taxon>
        <taxon>Streptophyta</taxon>
        <taxon>Embryophyta</taxon>
        <taxon>Tracheophyta</taxon>
        <taxon>Spermatophyta</taxon>
        <taxon>Magnoliopsida</taxon>
        <taxon>eudicotyledons</taxon>
        <taxon>Gunneridae</taxon>
        <taxon>Pentapetalae</taxon>
        <taxon>asterids</taxon>
        <taxon>campanulids</taxon>
        <taxon>Asterales</taxon>
        <taxon>Asteraceae</taxon>
        <taxon>Asteroideae</taxon>
        <taxon>Anthemideae</taxon>
        <taxon>Anthemidinae</taxon>
        <taxon>Tanacetum</taxon>
    </lineage>
</organism>
<dbReference type="Proteomes" id="UP001151760">
    <property type="component" value="Unassembled WGS sequence"/>
</dbReference>
<gene>
    <name evidence="3" type="ORF">Tco_1123253</name>
</gene>
<reference evidence="3" key="2">
    <citation type="submission" date="2022-01" db="EMBL/GenBank/DDBJ databases">
        <authorList>
            <person name="Yamashiro T."/>
            <person name="Shiraishi A."/>
            <person name="Satake H."/>
            <person name="Nakayama K."/>
        </authorList>
    </citation>
    <scope>NUCLEOTIDE SEQUENCE</scope>
</reference>
<comment type="caution">
    <text evidence="3">The sequence shown here is derived from an EMBL/GenBank/DDBJ whole genome shotgun (WGS) entry which is preliminary data.</text>
</comment>
<dbReference type="EMBL" id="BQNB010021479">
    <property type="protein sequence ID" value="GJU06823.1"/>
    <property type="molecule type" value="Genomic_DNA"/>
</dbReference>
<accession>A0ABQ5J5D2</accession>
<evidence type="ECO:0000256" key="2">
    <source>
        <dbReference type="SAM" id="MobiDB-lite"/>
    </source>
</evidence>
<sequence>MKRLFKIGRSAQVVSFEDKGLGDQEDASKQGKKIDDTDKDAEVTLVDETQGSEKVVEEVVSTTEVSAAAIITTEEITLAQALAELRSAKPKVVVQEPVHVKRGWDTKIPQSSGPLVKVGDEAVHKELGDRMERAATTASNLEAEQYSGSGLRYQDTILGDVDAQTRFGTTSTQSNDPSLLRGYTLGSGEDNLKLLELMKLLLLGLLTTVRHNFFLDLEKAKDAQAKEIATLKKRVQRLERKKKSRTTNASKQGRSIEDIDKDVDVSLVDDTQRRSNDAYMFDIDDLHGDEVNVDMLVGDNQEQSVKEREVDTSVEDSATLTTIEEITLAQTLIQIKAAKPKVVNYACYNNKQ</sequence>
<protein>
    <submittedName>
        <fullName evidence="3">Uncharacterized protein</fullName>
    </submittedName>
</protein>
<keyword evidence="4" id="KW-1185">Reference proteome</keyword>
<evidence type="ECO:0000256" key="1">
    <source>
        <dbReference type="SAM" id="Coils"/>
    </source>
</evidence>
<proteinExistence type="predicted"/>
<evidence type="ECO:0000313" key="3">
    <source>
        <dbReference type="EMBL" id="GJU06823.1"/>
    </source>
</evidence>
<name>A0ABQ5J5D2_9ASTR</name>
<reference evidence="3" key="1">
    <citation type="journal article" date="2022" name="Int. J. Mol. Sci.">
        <title>Draft Genome of Tanacetum Coccineum: Genomic Comparison of Closely Related Tanacetum-Family Plants.</title>
        <authorList>
            <person name="Yamashiro T."/>
            <person name="Shiraishi A."/>
            <person name="Nakayama K."/>
            <person name="Satake H."/>
        </authorList>
    </citation>
    <scope>NUCLEOTIDE SEQUENCE</scope>
</reference>